<dbReference type="SUPFAM" id="SSF53098">
    <property type="entry name" value="Ribonuclease H-like"/>
    <property type="match status" value="1"/>
</dbReference>
<organism evidence="9 10">
    <name type="scientific">Macrosiphum euphorbiae</name>
    <name type="common">potato aphid</name>
    <dbReference type="NCBI Taxonomy" id="13131"/>
    <lineage>
        <taxon>Eukaryota</taxon>
        <taxon>Metazoa</taxon>
        <taxon>Ecdysozoa</taxon>
        <taxon>Arthropoda</taxon>
        <taxon>Hexapoda</taxon>
        <taxon>Insecta</taxon>
        <taxon>Pterygota</taxon>
        <taxon>Neoptera</taxon>
        <taxon>Paraneoptera</taxon>
        <taxon>Hemiptera</taxon>
        <taxon>Sternorrhyncha</taxon>
        <taxon>Aphidomorpha</taxon>
        <taxon>Aphidoidea</taxon>
        <taxon>Aphididae</taxon>
        <taxon>Macrosiphini</taxon>
        <taxon>Macrosiphum</taxon>
    </lineage>
</organism>
<dbReference type="Pfam" id="PF04937">
    <property type="entry name" value="DUF659"/>
    <property type="match status" value="1"/>
</dbReference>
<dbReference type="EMBL" id="CARXXK010001572">
    <property type="protein sequence ID" value="CAI6376776.1"/>
    <property type="molecule type" value="Genomic_DNA"/>
</dbReference>
<dbReference type="GO" id="GO:0005634">
    <property type="term" value="C:nucleus"/>
    <property type="evidence" value="ECO:0007669"/>
    <property type="project" value="UniProtKB-SubCell"/>
</dbReference>
<protein>
    <recommendedName>
        <fullName evidence="11">Transposase</fullName>
    </recommendedName>
</protein>
<evidence type="ECO:0000256" key="4">
    <source>
        <dbReference type="ARBA" id="ARBA00022833"/>
    </source>
</evidence>
<evidence type="ECO:0000256" key="5">
    <source>
        <dbReference type="ARBA" id="ARBA00023242"/>
    </source>
</evidence>
<evidence type="ECO:0000313" key="9">
    <source>
        <dbReference type="EMBL" id="CAI6376776.1"/>
    </source>
</evidence>
<feature type="domain" description="DUF659" evidence="7">
    <location>
        <begin position="158"/>
        <end position="314"/>
    </location>
</feature>
<dbReference type="InterPro" id="IPR012337">
    <property type="entry name" value="RNaseH-like_sf"/>
</dbReference>
<dbReference type="PANTHER" id="PTHR46481:SF10">
    <property type="entry name" value="ZINC FINGER BED DOMAIN-CONTAINING PROTEIN 39"/>
    <property type="match status" value="1"/>
</dbReference>
<evidence type="ECO:0000256" key="3">
    <source>
        <dbReference type="ARBA" id="ARBA00022771"/>
    </source>
</evidence>
<comment type="subcellular location">
    <subcellularLocation>
        <location evidence="1">Nucleus</location>
    </subcellularLocation>
</comment>
<reference evidence="9 10" key="1">
    <citation type="submission" date="2023-01" db="EMBL/GenBank/DDBJ databases">
        <authorList>
            <person name="Whitehead M."/>
        </authorList>
    </citation>
    <scope>NUCLEOTIDE SEQUENCE [LARGE SCALE GENOMIC DNA]</scope>
</reference>
<dbReference type="PANTHER" id="PTHR46481">
    <property type="entry name" value="ZINC FINGER BED DOMAIN-CONTAINING PROTEIN 4"/>
    <property type="match status" value="1"/>
</dbReference>
<accession>A0AAV0YBD1</accession>
<dbReference type="GO" id="GO:0008270">
    <property type="term" value="F:zinc ion binding"/>
    <property type="evidence" value="ECO:0007669"/>
    <property type="project" value="UniProtKB-KW"/>
</dbReference>
<evidence type="ECO:0000256" key="1">
    <source>
        <dbReference type="ARBA" id="ARBA00004123"/>
    </source>
</evidence>
<keyword evidence="5" id="KW-0539">Nucleus</keyword>
<dbReference type="GO" id="GO:0046983">
    <property type="term" value="F:protein dimerization activity"/>
    <property type="evidence" value="ECO:0007669"/>
    <property type="project" value="InterPro"/>
</dbReference>
<dbReference type="SMART" id="SM00614">
    <property type="entry name" value="ZnF_BED"/>
    <property type="match status" value="1"/>
</dbReference>
<name>A0AAV0YBD1_9HEMI</name>
<feature type="domain" description="HAT C-terminal dimerisation" evidence="8">
    <location>
        <begin position="507"/>
        <end position="582"/>
    </location>
</feature>
<dbReference type="Proteomes" id="UP001160148">
    <property type="component" value="Unassembled WGS sequence"/>
</dbReference>
<evidence type="ECO:0000259" key="8">
    <source>
        <dbReference type="Pfam" id="PF05699"/>
    </source>
</evidence>
<dbReference type="InterPro" id="IPR007021">
    <property type="entry name" value="DUF659"/>
</dbReference>
<evidence type="ECO:0008006" key="11">
    <source>
        <dbReference type="Google" id="ProtNLM"/>
    </source>
</evidence>
<keyword evidence="10" id="KW-1185">Reference proteome</keyword>
<evidence type="ECO:0000259" key="7">
    <source>
        <dbReference type="Pfam" id="PF04937"/>
    </source>
</evidence>
<keyword evidence="4" id="KW-0862">Zinc</keyword>
<evidence type="ECO:0000256" key="2">
    <source>
        <dbReference type="ARBA" id="ARBA00022723"/>
    </source>
</evidence>
<dbReference type="InterPro" id="IPR008906">
    <property type="entry name" value="HATC_C_dom"/>
</dbReference>
<comment type="caution">
    <text evidence="9">The sequence shown here is derived from an EMBL/GenBank/DDBJ whole genome shotgun (WGS) entry which is preliminary data.</text>
</comment>
<proteinExistence type="predicted"/>
<gene>
    <name evidence="9" type="ORF">MEUPH1_LOCUS30113</name>
</gene>
<dbReference type="AlphaFoldDB" id="A0AAV0YBD1"/>
<dbReference type="InterPro" id="IPR052035">
    <property type="entry name" value="ZnF_BED_domain_contain"/>
</dbReference>
<dbReference type="Pfam" id="PF05699">
    <property type="entry name" value="Dimer_Tnp_hAT"/>
    <property type="match status" value="1"/>
</dbReference>
<keyword evidence="3" id="KW-0863">Zinc-finger</keyword>
<evidence type="ECO:0000313" key="10">
    <source>
        <dbReference type="Proteomes" id="UP001160148"/>
    </source>
</evidence>
<feature type="region of interest" description="Disordered" evidence="6">
    <location>
        <begin position="90"/>
        <end position="120"/>
    </location>
</feature>
<keyword evidence="2" id="KW-0479">Metal-binding</keyword>
<evidence type="ECO:0000256" key="6">
    <source>
        <dbReference type="SAM" id="MobiDB-lite"/>
    </source>
</evidence>
<sequence>MSKVKSWVWNYAKRVGDKAYCDLCEENSNNEFSCVGGTTGSVLRHLKNIHNISNQQESNKTQSEESNENINEQSNAHNLELCDTQISTFTSTSSSTVPSRKRRRRNDLTSERNDTPPCSPERTEIIHQAVAKMVALNQLPISFCSSAGFHYFMSIVEPNYKAIKEEALKKRLYALKTDIKEKVKEKLRSAQSVSCTSDCWSSLSQQSYITIGAHIIDTQWCPISFTLTTHELHERHTAENLTQQLENTFNEWEIDKKVVAVVTDNAKNIVNAVTSLSYIPEVCSSTCAAHSLQLCINNSLKTYTITEIIQKCSKLVGHFKHSNVAMNELHKKQEQLGYPKSSLLQYCKTRWNSIYTMLDRLFINRSVILSVLTDRSITTSDICRKLEITENQWCLIETLICLLKPFYVLTTVLCKENHSPVSMVRPLLHKVIENHLKSQDDDNIIIKDFRKTVVNELTKRLNLQFEITNIISKQPQQHTSIGNSDLKFLYCHDGLPENEISDQFQGYLAETQLRFDFDPFEWWKTQEHKYPVIAKLALKYLTIPATSVSSERCFSTAGNIVTSKRSCLLSENVNMLIFLYQNRKLLE</sequence>